<feature type="transmembrane region" description="Helical" evidence="1">
    <location>
        <begin position="27"/>
        <end position="51"/>
    </location>
</feature>
<comment type="caution">
    <text evidence="2">The sequence shown here is derived from an EMBL/GenBank/DDBJ whole genome shotgun (WGS) entry which is preliminary data.</text>
</comment>
<keyword evidence="1" id="KW-0812">Transmembrane</keyword>
<sequence length="222" mass="24219">MDTKFQPSFIPKKPLIPGLRPERAESVSFFSVVAILIFLLALASSAGAFLYKKYVENKLDDVTSAIKAAEDESQPSLILSLARHAKRIDVAKNLLQNHVAPSAVFALLEKNTVVSIRFTDYQYSSVNELGEIAVNLRGVGESFNAVALQSQETAKSQDFENAVFSGLALDERGNVLFNMNANVKGESLLYDTVRMLGEGTGPNVGLETVEQNSDGIFNPNFE</sequence>
<dbReference type="Proteomes" id="UP000176221">
    <property type="component" value="Unassembled WGS sequence"/>
</dbReference>
<evidence type="ECO:0000313" key="3">
    <source>
        <dbReference type="Proteomes" id="UP000176221"/>
    </source>
</evidence>
<protein>
    <submittedName>
        <fullName evidence="2">Uncharacterized protein</fullName>
    </submittedName>
</protein>
<dbReference type="STRING" id="1802319.A2928_02705"/>
<organism evidence="2 3">
    <name type="scientific">Candidatus Taylorbacteria bacterium RIFCSPLOWO2_01_FULL_45_15b</name>
    <dbReference type="NCBI Taxonomy" id="1802319"/>
    <lineage>
        <taxon>Bacteria</taxon>
        <taxon>Candidatus Tayloriibacteriota</taxon>
    </lineage>
</organism>
<proteinExistence type="predicted"/>
<dbReference type="AlphaFoldDB" id="A0A1G2N7K8"/>
<accession>A0A1G2N7K8</accession>
<keyword evidence="1" id="KW-0472">Membrane</keyword>
<evidence type="ECO:0000313" key="2">
    <source>
        <dbReference type="EMBL" id="OHA32098.1"/>
    </source>
</evidence>
<reference evidence="2 3" key="1">
    <citation type="journal article" date="2016" name="Nat. Commun.">
        <title>Thousands of microbial genomes shed light on interconnected biogeochemical processes in an aquifer system.</title>
        <authorList>
            <person name="Anantharaman K."/>
            <person name="Brown C.T."/>
            <person name="Hug L.A."/>
            <person name="Sharon I."/>
            <person name="Castelle C.J."/>
            <person name="Probst A.J."/>
            <person name="Thomas B.C."/>
            <person name="Singh A."/>
            <person name="Wilkins M.J."/>
            <person name="Karaoz U."/>
            <person name="Brodie E.L."/>
            <person name="Williams K.H."/>
            <person name="Hubbard S.S."/>
            <person name="Banfield J.F."/>
        </authorList>
    </citation>
    <scope>NUCLEOTIDE SEQUENCE [LARGE SCALE GENOMIC DNA]</scope>
</reference>
<dbReference type="EMBL" id="MHRX01000054">
    <property type="protein sequence ID" value="OHA32098.1"/>
    <property type="molecule type" value="Genomic_DNA"/>
</dbReference>
<keyword evidence="1" id="KW-1133">Transmembrane helix</keyword>
<evidence type="ECO:0000256" key="1">
    <source>
        <dbReference type="SAM" id="Phobius"/>
    </source>
</evidence>
<gene>
    <name evidence="2" type="ORF">A2928_02705</name>
</gene>
<name>A0A1G2N7K8_9BACT</name>